<gene>
    <name evidence="5" type="ORF">PR048_003645</name>
</gene>
<protein>
    <recommendedName>
        <fullName evidence="4">EGF-like domain-containing protein</fullName>
    </recommendedName>
</protein>
<accession>A0ABQ9IPY7</accession>
<evidence type="ECO:0000256" key="2">
    <source>
        <dbReference type="PROSITE-ProRule" id="PRU00076"/>
    </source>
</evidence>
<keyword evidence="1" id="KW-1015">Disulfide bond</keyword>
<dbReference type="PROSITE" id="PS50026">
    <property type="entry name" value="EGF_3"/>
    <property type="match status" value="1"/>
</dbReference>
<dbReference type="SUPFAM" id="SSF49899">
    <property type="entry name" value="Concanavalin A-like lectins/glucanases"/>
    <property type="match status" value="2"/>
</dbReference>
<dbReference type="Gene3D" id="2.60.120.200">
    <property type="match status" value="2"/>
</dbReference>
<dbReference type="PANTHER" id="PTHR15036">
    <property type="entry name" value="PIKACHURIN-LIKE PROTEIN"/>
    <property type="match status" value="1"/>
</dbReference>
<evidence type="ECO:0000313" key="6">
    <source>
        <dbReference type="Proteomes" id="UP001159363"/>
    </source>
</evidence>
<organism evidence="5 6">
    <name type="scientific">Dryococelus australis</name>
    <dbReference type="NCBI Taxonomy" id="614101"/>
    <lineage>
        <taxon>Eukaryota</taxon>
        <taxon>Metazoa</taxon>
        <taxon>Ecdysozoa</taxon>
        <taxon>Arthropoda</taxon>
        <taxon>Hexapoda</taxon>
        <taxon>Insecta</taxon>
        <taxon>Pterygota</taxon>
        <taxon>Neoptera</taxon>
        <taxon>Polyneoptera</taxon>
        <taxon>Phasmatodea</taxon>
        <taxon>Verophasmatodea</taxon>
        <taxon>Anareolatae</taxon>
        <taxon>Phasmatidae</taxon>
        <taxon>Eurycanthinae</taxon>
        <taxon>Dryococelus</taxon>
    </lineage>
</organism>
<dbReference type="Proteomes" id="UP001159363">
    <property type="component" value="Chromosome 1"/>
</dbReference>
<dbReference type="EMBL" id="JARBHB010000001">
    <property type="protein sequence ID" value="KAJ8898285.1"/>
    <property type="molecule type" value="Genomic_DNA"/>
</dbReference>
<evidence type="ECO:0000256" key="3">
    <source>
        <dbReference type="SAM" id="MobiDB-lite"/>
    </source>
</evidence>
<dbReference type="InterPro" id="IPR001791">
    <property type="entry name" value="Laminin_G"/>
</dbReference>
<comment type="caution">
    <text evidence="5">The sequence shown here is derived from an EMBL/GenBank/DDBJ whole genome shotgun (WGS) entry which is preliminary data.</text>
</comment>
<dbReference type="CDD" id="cd00054">
    <property type="entry name" value="EGF_CA"/>
    <property type="match status" value="1"/>
</dbReference>
<evidence type="ECO:0000256" key="1">
    <source>
        <dbReference type="ARBA" id="ARBA00023157"/>
    </source>
</evidence>
<dbReference type="InterPro" id="IPR013320">
    <property type="entry name" value="ConA-like_dom_sf"/>
</dbReference>
<evidence type="ECO:0000259" key="4">
    <source>
        <dbReference type="PROSITE" id="PS50026"/>
    </source>
</evidence>
<dbReference type="InterPro" id="IPR050372">
    <property type="entry name" value="Neurexin-related_CASP"/>
</dbReference>
<feature type="domain" description="EGF-like" evidence="4">
    <location>
        <begin position="8"/>
        <end position="45"/>
    </location>
</feature>
<reference evidence="5 6" key="1">
    <citation type="submission" date="2023-02" db="EMBL/GenBank/DDBJ databases">
        <title>LHISI_Scaffold_Assembly.</title>
        <authorList>
            <person name="Stuart O.P."/>
            <person name="Cleave R."/>
            <person name="Magrath M.J.L."/>
            <person name="Mikheyev A.S."/>
        </authorList>
    </citation>
    <scope>NUCLEOTIDE SEQUENCE [LARGE SCALE GENOMIC DNA]</scope>
    <source>
        <strain evidence="5">Daus_M_001</strain>
        <tissue evidence="5">Leg muscle</tissue>
    </source>
</reference>
<keyword evidence="6" id="KW-1185">Reference proteome</keyword>
<evidence type="ECO:0000313" key="5">
    <source>
        <dbReference type="EMBL" id="KAJ8898285.1"/>
    </source>
</evidence>
<feature type="region of interest" description="Disordered" evidence="3">
    <location>
        <begin position="427"/>
        <end position="453"/>
    </location>
</feature>
<dbReference type="Gene3D" id="2.10.25.10">
    <property type="entry name" value="Laminin"/>
    <property type="match status" value="1"/>
</dbReference>
<keyword evidence="2" id="KW-0245">EGF-like domain</keyword>
<dbReference type="CDD" id="cd00110">
    <property type="entry name" value="LamG"/>
    <property type="match status" value="1"/>
</dbReference>
<dbReference type="PANTHER" id="PTHR15036:SF89">
    <property type="entry name" value="NEUREXIN 1, ISOFORM F"/>
    <property type="match status" value="1"/>
</dbReference>
<name>A0ABQ9IPY7_9NEOP</name>
<sequence>MCVVCAGPSTKCSHNVCANRGVCVQQWNSYACDCDMTSYTGPTCSDESVAYEFGPGRGLITFVYPDDRRPEMKSDVLALGFVTTKGDAVLLRVDSGTSHDYMELEIVSVLPRDYQSLYPGRKCPFPDYPSLYPGRECSFPDYPSIYPCRECPFPACSSLYPGRKCPFPDYPSLYPGRECSFPDYPSIYPCRECPFPACPSLYPGQFKRYGCKGNKTDEGNQSTEQELGSCSPNRCRTTCARPLHIVLVRRSVCHLELQVEGNIFMVYNMGTNDHPIGEIGVKVNDNAYHVVRFTRSGANSTIQVDDYNVQTNHPTGNILPHLKIMNQKGCSHQLTVFNSQAQIQLGGKWNHAKQRVERSFAGVMSGVSFNGVRLLDLAAEKDPRTSSRGDVRLMSGLADRQFEPLQRMQQTPANGYPVSTDDLVYSGAGSGCNTDDEDECTPLFEGGSGNVQT</sequence>
<dbReference type="Pfam" id="PF02210">
    <property type="entry name" value="Laminin_G_2"/>
    <property type="match status" value="1"/>
</dbReference>
<proteinExistence type="predicted"/>
<dbReference type="InterPro" id="IPR000742">
    <property type="entry name" value="EGF"/>
</dbReference>
<comment type="caution">
    <text evidence="2">Lacks conserved residue(s) required for the propagation of feature annotation.</text>
</comment>